<dbReference type="RefSeq" id="WP_091435869.1">
    <property type="nucleotide sequence ID" value="NZ_BMMJ01000004.1"/>
</dbReference>
<dbReference type="STRING" id="683228.GA0070617_2104"/>
<keyword evidence="2" id="KW-1185">Reference proteome</keyword>
<name>A0A1C6UF58_9ACTN</name>
<evidence type="ECO:0000313" key="1">
    <source>
        <dbReference type="EMBL" id="SCL52533.1"/>
    </source>
</evidence>
<dbReference type="EMBL" id="FMIA01000002">
    <property type="protein sequence ID" value="SCL52533.1"/>
    <property type="molecule type" value="Genomic_DNA"/>
</dbReference>
<protein>
    <submittedName>
        <fullName evidence="1">Uncharacterized protein</fullName>
    </submittedName>
</protein>
<organism evidence="1 2">
    <name type="scientific">Micromonospora yangpuensis</name>
    <dbReference type="NCBI Taxonomy" id="683228"/>
    <lineage>
        <taxon>Bacteria</taxon>
        <taxon>Bacillati</taxon>
        <taxon>Actinomycetota</taxon>
        <taxon>Actinomycetes</taxon>
        <taxon>Micromonosporales</taxon>
        <taxon>Micromonosporaceae</taxon>
        <taxon>Micromonospora</taxon>
    </lineage>
</organism>
<dbReference type="AlphaFoldDB" id="A0A1C6UF58"/>
<gene>
    <name evidence="1" type="ORF">GA0070617_2104</name>
</gene>
<dbReference type="OrthoDB" id="4320457at2"/>
<evidence type="ECO:0000313" key="2">
    <source>
        <dbReference type="Proteomes" id="UP000198937"/>
    </source>
</evidence>
<accession>A0A1C6UF58</accession>
<sequence>MMTTEAFAARTKGLSRSDEIVAVENALRAYYAVDAAQFAARLAVTNSLLTKIDTYLAGSTTHQAAVNDLRIDVVLARNAYTGAVAAAGRAAGAEVAAIGDLVEAHDKAAQMGMRDEDDNDAARIKTAITAEGNQLVGRMTGAQKDEAVRADVLALSVIASEPGTHVTTRIILEQLVNRADITIFDVFTPGTTLTPPPAARKYTLKNALFPPMGKQERLGAFVHELTHVDAGEAYGNTALLLLCSPGLLGNGPKLKELAACRVAAIADLRALLTADKQLTAAQRSLFASKLQYVQEQATVGVYAERYYSFGKIDAATRDRLVGVDALIANSGVLVEFDTVINQLLVYLQMWKISTTTPLHARVLAIAEQQQQQRWQG</sequence>
<reference evidence="1 2" key="1">
    <citation type="submission" date="2016-06" db="EMBL/GenBank/DDBJ databases">
        <authorList>
            <person name="Kjaerup R.B."/>
            <person name="Dalgaard T.S."/>
            <person name="Juul-Madsen H.R."/>
        </authorList>
    </citation>
    <scope>NUCLEOTIDE SEQUENCE [LARGE SCALE GENOMIC DNA]</scope>
    <source>
        <strain evidence="1 2">DSM 45577</strain>
    </source>
</reference>
<proteinExistence type="predicted"/>
<dbReference type="Proteomes" id="UP000198937">
    <property type="component" value="Unassembled WGS sequence"/>
</dbReference>